<evidence type="ECO:0000259" key="22">
    <source>
        <dbReference type="PROSITE" id="PS51068"/>
    </source>
</evidence>
<evidence type="ECO:0000256" key="16">
    <source>
        <dbReference type="ARBA" id="ARBA00023268"/>
    </source>
</evidence>
<sequence>MPELPEVETMVRGIRPHVAGRVITRVERCRCRYRPIDVTPSMRQIARRATGRTIVEVARRAKRILLKLDSGDCFAIEPRMTGLMLVDAAPDRSHLRIRWRLDDGNDLWFWDRRGLGTLRLYTPDEYEAALGPDRLGPEPLDMSTADWKQRLTGRSREIKVALLDQKLVAGIGNLYAAEILHAARIDPRRRTEGLSGREIGRIAARAIEILNEAIRYEGSTLSDGTYRNAINGEGRYQNEHRVYGRAGQPCGSCGKATIVRIVQAQRATFYCPKCQR</sequence>
<dbReference type="OrthoDB" id="9800855at2"/>
<dbReference type="Pfam" id="PF01149">
    <property type="entry name" value="Fapy_DNA_glyco"/>
    <property type="match status" value="1"/>
</dbReference>
<evidence type="ECO:0000256" key="9">
    <source>
        <dbReference type="ARBA" id="ARBA00022763"/>
    </source>
</evidence>
<evidence type="ECO:0000256" key="10">
    <source>
        <dbReference type="ARBA" id="ARBA00022771"/>
    </source>
</evidence>
<evidence type="ECO:0000256" key="6">
    <source>
        <dbReference type="ARBA" id="ARBA00012720"/>
    </source>
</evidence>
<dbReference type="GO" id="GO:0003684">
    <property type="term" value="F:damaged DNA binding"/>
    <property type="evidence" value="ECO:0007669"/>
    <property type="project" value="InterPro"/>
</dbReference>
<dbReference type="AlphaFoldDB" id="A0A517QW72"/>
<dbReference type="InterPro" id="IPR010979">
    <property type="entry name" value="Ribosomal_uS13-like_H2TH"/>
</dbReference>
<dbReference type="InterPro" id="IPR015886">
    <property type="entry name" value="H2TH_FPG"/>
</dbReference>
<dbReference type="Pfam" id="PF06827">
    <property type="entry name" value="zf-FPG_IleRS"/>
    <property type="match status" value="1"/>
</dbReference>
<dbReference type="EC" id="4.2.99.18" evidence="6"/>
<evidence type="ECO:0000256" key="8">
    <source>
        <dbReference type="ARBA" id="ARBA00022723"/>
    </source>
</evidence>
<evidence type="ECO:0000256" key="7">
    <source>
        <dbReference type="ARBA" id="ARBA00016240"/>
    </source>
</evidence>
<evidence type="ECO:0000256" key="17">
    <source>
        <dbReference type="ARBA" id="ARBA00023295"/>
    </source>
</evidence>
<evidence type="ECO:0000259" key="21">
    <source>
        <dbReference type="PROSITE" id="PS51066"/>
    </source>
</evidence>
<evidence type="ECO:0000256" key="20">
    <source>
        <dbReference type="PROSITE-ProRule" id="PRU00391"/>
    </source>
</evidence>
<evidence type="ECO:0000256" key="4">
    <source>
        <dbReference type="ARBA" id="ARBA00011245"/>
    </source>
</evidence>
<keyword evidence="12" id="KW-0862">Zinc</keyword>
<dbReference type="Proteomes" id="UP000317318">
    <property type="component" value="Chromosome"/>
</dbReference>
<keyword evidence="9" id="KW-0227">DNA damage</keyword>
<dbReference type="Gene3D" id="3.20.190.10">
    <property type="entry name" value="MutM-like, N-terminal"/>
    <property type="match status" value="1"/>
</dbReference>
<dbReference type="PROSITE" id="PS51068">
    <property type="entry name" value="FPG_CAT"/>
    <property type="match status" value="1"/>
</dbReference>
<dbReference type="PANTHER" id="PTHR22993">
    <property type="entry name" value="FORMAMIDOPYRIMIDINE-DNA GLYCOSYLASE"/>
    <property type="match status" value="1"/>
</dbReference>
<comment type="catalytic activity">
    <reaction evidence="1">
        <text>Hydrolysis of DNA containing ring-opened 7-methylguanine residues, releasing 2,6-diamino-4-hydroxy-5-(N-methyl)formamidopyrimidine.</text>
        <dbReference type="EC" id="3.2.2.23"/>
    </reaction>
</comment>
<keyword evidence="24" id="KW-1185">Reference proteome</keyword>
<evidence type="ECO:0000256" key="13">
    <source>
        <dbReference type="ARBA" id="ARBA00023125"/>
    </source>
</evidence>
<evidence type="ECO:0000256" key="18">
    <source>
        <dbReference type="ARBA" id="ARBA00030638"/>
    </source>
</evidence>
<dbReference type="InterPro" id="IPR000214">
    <property type="entry name" value="Znf_DNA_glyclase/AP_lyase"/>
</dbReference>
<evidence type="ECO:0000256" key="5">
    <source>
        <dbReference type="ARBA" id="ARBA00012024"/>
    </source>
</evidence>
<evidence type="ECO:0000256" key="3">
    <source>
        <dbReference type="ARBA" id="ARBA00009409"/>
    </source>
</evidence>
<dbReference type="GO" id="GO:0006284">
    <property type="term" value="P:base-excision repair"/>
    <property type="evidence" value="ECO:0007669"/>
    <property type="project" value="InterPro"/>
</dbReference>
<dbReference type="SMART" id="SM00898">
    <property type="entry name" value="Fapy_DNA_glyco"/>
    <property type="match status" value="1"/>
</dbReference>
<keyword evidence="17 23" id="KW-0326">Glycosidase</keyword>
<dbReference type="PROSITE" id="PS51066">
    <property type="entry name" value="ZF_FPG_2"/>
    <property type="match status" value="1"/>
</dbReference>
<dbReference type="InterPro" id="IPR010663">
    <property type="entry name" value="Znf_FPG/IleRS"/>
</dbReference>
<protein>
    <recommendedName>
        <fullName evidence="7">Formamidopyrimidine-DNA glycosylase</fullName>
        <ecNumber evidence="5">3.2.2.23</ecNumber>
        <ecNumber evidence="6">4.2.99.18</ecNumber>
    </recommendedName>
    <alternativeName>
        <fullName evidence="18">DNA-(apurinic or apyrimidinic site) lyase MutM</fullName>
    </alternativeName>
</protein>
<dbReference type="SUPFAM" id="SSF81624">
    <property type="entry name" value="N-terminal domain of MutM-like DNA repair proteins"/>
    <property type="match status" value="1"/>
</dbReference>
<dbReference type="CDD" id="cd08966">
    <property type="entry name" value="EcFpg-like_N"/>
    <property type="match status" value="1"/>
</dbReference>
<keyword evidence="14" id="KW-0234">DNA repair</keyword>
<reference evidence="23 24" key="1">
    <citation type="submission" date="2019-02" db="EMBL/GenBank/DDBJ databases">
        <title>Deep-cultivation of Planctomycetes and their phenomic and genomic characterization uncovers novel biology.</title>
        <authorList>
            <person name="Wiegand S."/>
            <person name="Jogler M."/>
            <person name="Boedeker C."/>
            <person name="Pinto D."/>
            <person name="Vollmers J."/>
            <person name="Rivas-Marin E."/>
            <person name="Kohn T."/>
            <person name="Peeters S.H."/>
            <person name="Heuer A."/>
            <person name="Rast P."/>
            <person name="Oberbeckmann S."/>
            <person name="Bunk B."/>
            <person name="Jeske O."/>
            <person name="Meyerdierks A."/>
            <person name="Storesund J.E."/>
            <person name="Kallscheuer N."/>
            <person name="Luecker S."/>
            <person name="Lage O.M."/>
            <person name="Pohl T."/>
            <person name="Merkel B.J."/>
            <person name="Hornburger P."/>
            <person name="Mueller R.-W."/>
            <person name="Bruemmer F."/>
            <person name="Labrenz M."/>
            <person name="Spormann A.M."/>
            <person name="Op den Camp H."/>
            <person name="Overmann J."/>
            <person name="Amann R."/>
            <person name="Jetten M.S.M."/>
            <person name="Mascher T."/>
            <person name="Medema M.H."/>
            <person name="Devos D.P."/>
            <person name="Kaster A.-K."/>
            <person name="Ovreas L."/>
            <person name="Rohde M."/>
            <person name="Galperin M.Y."/>
            <person name="Jogler C."/>
        </authorList>
    </citation>
    <scope>NUCLEOTIDE SEQUENCE [LARGE SCALE GENOMIC DNA]</scope>
    <source>
        <strain evidence="23 24">Pan189</strain>
    </source>
</reference>
<dbReference type="FunFam" id="1.10.8.50:FF:000003">
    <property type="entry name" value="Formamidopyrimidine-DNA glycosylase"/>
    <property type="match status" value="1"/>
</dbReference>
<dbReference type="EC" id="3.2.2.23" evidence="5"/>
<keyword evidence="8" id="KW-0479">Metal-binding</keyword>
<dbReference type="PANTHER" id="PTHR22993:SF9">
    <property type="entry name" value="FORMAMIDOPYRIMIDINE-DNA GLYCOSYLASE"/>
    <property type="match status" value="1"/>
</dbReference>
<dbReference type="InterPro" id="IPR035937">
    <property type="entry name" value="FPG_N"/>
</dbReference>
<dbReference type="SUPFAM" id="SSF46946">
    <property type="entry name" value="S13-like H2TH domain"/>
    <property type="match status" value="1"/>
</dbReference>
<dbReference type="RefSeq" id="WP_145362151.1">
    <property type="nucleotide sequence ID" value="NZ_CP036268.1"/>
</dbReference>
<evidence type="ECO:0000256" key="19">
    <source>
        <dbReference type="ARBA" id="ARBA00044632"/>
    </source>
</evidence>
<accession>A0A517QW72</accession>
<keyword evidence="16" id="KW-0511">Multifunctional enzyme</keyword>
<comment type="similarity">
    <text evidence="3">Belongs to the FPG family.</text>
</comment>
<dbReference type="GO" id="GO:0034039">
    <property type="term" value="F:8-oxo-7,8-dihydroguanine DNA N-glycosylase activity"/>
    <property type="evidence" value="ECO:0007669"/>
    <property type="project" value="TreeGrafter"/>
</dbReference>
<dbReference type="SUPFAM" id="SSF57716">
    <property type="entry name" value="Glucocorticoid receptor-like (DNA-binding domain)"/>
    <property type="match status" value="1"/>
</dbReference>
<feature type="domain" description="FPG-type" evidence="21">
    <location>
        <begin position="241"/>
        <end position="276"/>
    </location>
</feature>
<evidence type="ECO:0000256" key="12">
    <source>
        <dbReference type="ARBA" id="ARBA00022833"/>
    </source>
</evidence>
<evidence type="ECO:0000256" key="11">
    <source>
        <dbReference type="ARBA" id="ARBA00022801"/>
    </source>
</evidence>
<dbReference type="EMBL" id="CP036268">
    <property type="protein sequence ID" value="QDT35891.1"/>
    <property type="molecule type" value="Genomic_DNA"/>
</dbReference>
<dbReference type="SMART" id="SM01232">
    <property type="entry name" value="H2TH"/>
    <property type="match status" value="1"/>
</dbReference>
<gene>
    <name evidence="23" type="primary">mutM</name>
    <name evidence="23" type="ORF">Pan189_02440</name>
</gene>
<dbReference type="NCBIfam" id="NF002211">
    <property type="entry name" value="PRK01103.1"/>
    <property type="match status" value="1"/>
</dbReference>
<dbReference type="Gene3D" id="1.10.8.50">
    <property type="match status" value="1"/>
</dbReference>
<organism evidence="23 24">
    <name type="scientific">Stratiformator vulcanicus</name>
    <dbReference type="NCBI Taxonomy" id="2527980"/>
    <lineage>
        <taxon>Bacteria</taxon>
        <taxon>Pseudomonadati</taxon>
        <taxon>Planctomycetota</taxon>
        <taxon>Planctomycetia</taxon>
        <taxon>Planctomycetales</taxon>
        <taxon>Planctomycetaceae</taxon>
        <taxon>Stratiformator</taxon>
    </lineage>
</organism>
<evidence type="ECO:0000313" key="24">
    <source>
        <dbReference type="Proteomes" id="UP000317318"/>
    </source>
</evidence>
<feature type="domain" description="Formamidopyrimidine-DNA glycosylase catalytic" evidence="22">
    <location>
        <begin position="2"/>
        <end position="116"/>
    </location>
</feature>
<comment type="cofactor">
    <cofactor evidence="2">
        <name>Zn(2+)</name>
        <dbReference type="ChEBI" id="CHEBI:29105"/>
    </cofactor>
</comment>
<comment type="catalytic activity">
    <reaction evidence="19">
        <text>2'-deoxyribonucleotide-(2'-deoxyribose 5'-phosphate)-2'-deoxyribonucleotide-DNA = a 3'-end 2'-deoxyribonucleotide-(2,3-dehydro-2,3-deoxyribose 5'-phosphate)-DNA + a 5'-end 5'-phospho-2'-deoxyribonucleoside-DNA + H(+)</text>
        <dbReference type="Rhea" id="RHEA:66592"/>
        <dbReference type="Rhea" id="RHEA-COMP:13180"/>
        <dbReference type="Rhea" id="RHEA-COMP:16897"/>
        <dbReference type="Rhea" id="RHEA-COMP:17067"/>
        <dbReference type="ChEBI" id="CHEBI:15378"/>
        <dbReference type="ChEBI" id="CHEBI:136412"/>
        <dbReference type="ChEBI" id="CHEBI:157695"/>
        <dbReference type="ChEBI" id="CHEBI:167181"/>
        <dbReference type="EC" id="4.2.99.18"/>
    </reaction>
</comment>
<name>A0A517QW72_9PLAN</name>
<dbReference type="KEGG" id="svp:Pan189_02440"/>
<evidence type="ECO:0000256" key="1">
    <source>
        <dbReference type="ARBA" id="ARBA00001668"/>
    </source>
</evidence>
<keyword evidence="11 23" id="KW-0378">Hydrolase</keyword>
<dbReference type="InterPro" id="IPR012319">
    <property type="entry name" value="FPG_cat"/>
</dbReference>
<dbReference type="NCBIfam" id="TIGR00577">
    <property type="entry name" value="fpg"/>
    <property type="match status" value="1"/>
</dbReference>
<evidence type="ECO:0000256" key="2">
    <source>
        <dbReference type="ARBA" id="ARBA00001947"/>
    </source>
</evidence>
<dbReference type="InterPro" id="IPR020629">
    <property type="entry name" value="FPG_Glyclase"/>
</dbReference>
<proteinExistence type="inferred from homology"/>
<keyword evidence="15" id="KW-0456">Lyase</keyword>
<comment type="subunit">
    <text evidence="4">Monomer.</text>
</comment>
<dbReference type="GO" id="GO:0008270">
    <property type="term" value="F:zinc ion binding"/>
    <property type="evidence" value="ECO:0007669"/>
    <property type="project" value="UniProtKB-KW"/>
</dbReference>
<dbReference type="Pfam" id="PF06831">
    <property type="entry name" value="H2TH"/>
    <property type="match status" value="1"/>
</dbReference>
<keyword evidence="10 20" id="KW-0863">Zinc-finger</keyword>
<keyword evidence="13" id="KW-0238">DNA-binding</keyword>
<evidence type="ECO:0000313" key="23">
    <source>
        <dbReference type="EMBL" id="QDT35891.1"/>
    </source>
</evidence>
<dbReference type="GO" id="GO:0140078">
    <property type="term" value="F:class I DNA-(apurinic or apyrimidinic site) endonuclease activity"/>
    <property type="evidence" value="ECO:0007669"/>
    <property type="project" value="UniProtKB-EC"/>
</dbReference>
<evidence type="ECO:0000256" key="15">
    <source>
        <dbReference type="ARBA" id="ARBA00023239"/>
    </source>
</evidence>
<evidence type="ECO:0000256" key="14">
    <source>
        <dbReference type="ARBA" id="ARBA00023204"/>
    </source>
</evidence>